<feature type="domain" description="N-acetyltransferase" evidence="1">
    <location>
        <begin position="19"/>
        <end position="159"/>
    </location>
</feature>
<gene>
    <name evidence="2" type="ORF">OHU17_25000</name>
</gene>
<proteinExistence type="predicted"/>
<dbReference type="RefSeq" id="WP_241197034.1">
    <property type="nucleotide sequence ID" value="NZ_CP108057.1"/>
</dbReference>
<name>A0ABZ1RRT1_9ACTN</name>
<sequence>MIAGPGSGAHAPVTRVLGFAEAELPAALAAQVAALEAEAWPGATPGHDPALAPRALLLVTADGTVAASLALLFKEIRHGGRTYRAAGLSSVVTRRALRGRGCGARLVAAARRELAAVPGLDLVLFSCDRPLAPFYEAAGFTRLPGAVLVGGTPEDPLATDGPGFDKEVLAEFLGANGPDGPDARAGAAAFAGTRIALHPGPVDRLW</sequence>
<dbReference type="Proteomes" id="UP001432075">
    <property type="component" value="Chromosome"/>
</dbReference>
<evidence type="ECO:0000313" key="3">
    <source>
        <dbReference type="Proteomes" id="UP001432075"/>
    </source>
</evidence>
<dbReference type="InterPro" id="IPR000182">
    <property type="entry name" value="GNAT_dom"/>
</dbReference>
<dbReference type="EMBL" id="CP108057">
    <property type="protein sequence ID" value="WUO48830.1"/>
    <property type="molecule type" value="Genomic_DNA"/>
</dbReference>
<dbReference type="Gene3D" id="3.40.630.30">
    <property type="match status" value="1"/>
</dbReference>
<keyword evidence="2" id="KW-0808">Transferase</keyword>
<protein>
    <submittedName>
        <fullName evidence="2">GNAT family N-acetyltransferase</fullName>
        <ecNumber evidence="2">2.3.1.-</ecNumber>
    </submittedName>
</protein>
<dbReference type="PROSITE" id="PS51186">
    <property type="entry name" value="GNAT"/>
    <property type="match status" value="1"/>
</dbReference>
<reference evidence="2" key="1">
    <citation type="submission" date="2022-10" db="EMBL/GenBank/DDBJ databases">
        <title>The complete genomes of actinobacterial strains from the NBC collection.</title>
        <authorList>
            <person name="Joergensen T.S."/>
            <person name="Alvarez Arevalo M."/>
            <person name="Sterndorff E.B."/>
            <person name="Faurdal D."/>
            <person name="Vuksanovic O."/>
            <person name="Mourched A.-S."/>
            <person name="Charusanti P."/>
            <person name="Shaw S."/>
            <person name="Blin K."/>
            <person name="Weber T."/>
        </authorList>
    </citation>
    <scope>NUCLEOTIDE SEQUENCE</scope>
    <source>
        <strain evidence="2">NBC_00283</strain>
    </source>
</reference>
<keyword evidence="2" id="KW-0012">Acyltransferase</keyword>
<accession>A0ABZ1RRT1</accession>
<organism evidence="2 3">
    <name type="scientific">Streptomyces goshikiensis</name>
    <dbReference type="NCBI Taxonomy" id="1942"/>
    <lineage>
        <taxon>Bacteria</taxon>
        <taxon>Bacillati</taxon>
        <taxon>Actinomycetota</taxon>
        <taxon>Actinomycetes</taxon>
        <taxon>Kitasatosporales</taxon>
        <taxon>Streptomycetaceae</taxon>
        <taxon>Streptomyces</taxon>
    </lineage>
</organism>
<evidence type="ECO:0000259" key="1">
    <source>
        <dbReference type="PROSITE" id="PS51186"/>
    </source>
</evidence>
<dbReference type="EC" id="2.3.1.-" evidence="2"/>
<keyword evidence="3" id="KW-1185">Reference proteome</keyword>
<dbReference type="InterPro" id="IPR016181">
    <property type="entry name" value="Acyl_CoA_acyltransferase"/>
</dbReference>
<dbReference type="GO" id="GO:0016746">
    <property type="term" value="F:acyltransferase activity"/>
    <property type="evidence" value="ECO:0007669"/>
    <property type="project" value="UniProtKB-KW"/>
</dbReference>
<dbReference type="SUPFAM" id="SSF55729">
    <property type="entry name" value="Acyl-CoA N-acyltransferases (Nat)"/>
    <property type="match status" value="1"/>
</dbReference>
<dbReference type="Pfam" id="PF13527">
    <property type="entry name" value="Acetyltransf_9"/>
    <property type="match status" value="1"/>
</dbReference>
<evidence type="ECO:0000313" key="2">
    <source>
        <dbReference type="EMBL" id="WUO48830.1"/>
    </source>
</evidence>